<evidence type="ECO:0000313" key="1">
    <source>
        <dbReference type="EMBL" id="KAI4465817.1"/>
    </source>
</evidence>
<protein>
    <submittedName>
        <fullName evidence="1">Enhancer of mrna-decapping protein 4</fullName>
    </submittedName>
</protein>
<dbReference type="EMBL" id="CM043017">
    <property type="protein sequence ID" value="KAI4465817.1"/>
    <property type="molecule type" value="Genomic_DNA"/>
</dbReference>
<evidence type="ECO:0000313" key="2">
    <source>
        <dbReference type="Proteomes" id="UP001056778"/>
    </source>
</evidence>
<accession>A0ACB9TG70</accession>
<proteinExistence type="predicted"/>
<gene>
    <name evidence="1" type="ORF">MML48_3g00010368</name>
</gene>
<sequence>MGSMLKVARISDANDRILIKDIKGLVQDVSFALTSFQIILGVVDEAGNLATLLLHVIHPIGRPNTNYRVIWCPYVPSCDENPDTIDDPAKLLVLLNGNRGSNCFSNMSTNLLMFINRIAEVWDVSIVNAKYGNTPIQPREEHNGFVEISGHSMDIIDASFSPDGTAIATASLDGYVKFFQVMYCSIFKKSCFINFCGLGTCTYIKMIRKQYPVVFSAEAAFLHIIFPNLALKTAFELFYSRVGQHTSVGNYWNDPYHQDLFYKYSNFLPYTNNALLSNRSSEFKSAIVKLKKFVLIGGPDDNVITPWQSSHFGFYNENVTVIDMKERDIYTKDLIGLKTLDKAGKLVLITVPGIDHFMWHKNLTIVDKKGSKENILFINKETIVQMDPSLIAANTNFSQNIRFKGSDSEYSAAIVAQDVTVNCSAGTHDDGSSKVKLTNLVEYQWEFKYYIGQLIAIHIDGKIIAYGIKGKMGSMLKVARISDANDRILIKDIKGLVQDVSFALTSFQIILGVVDEAGNLFVYNIEDKKTIKATLLLHVIHPIGRPNTNYRVIWCPYVPSCDENPDTIDDPAKLLVLLNGNRAEVWDVSIVNAKYGNTPIQPREEHNGFVEISGHSMDIIDASFSPDGTAIATASLDGYVKFFQVYMLENEKPRCLHQWKPHEGKALSCLLFLDNVNTYGTELILSKFWKFAITGANHNAELKIWSCETWTCVQTIRFIPNPNSPCPEMFLKVRIDLTASFILLSDINNRILYVLQILKNEEERLASAVIISEFLLPAPFMSFCIANATTSKFKFSSSTEEIYREDGDDYDEDSNTSTINIKLYTVQPKRLQECNITFQLESSLTSNSNSSYKNILEQTDAIEGTTASSFKDAQEETDRENNEITKLDDLQSSVTLLIQQQQNSQPLNLMTPADFNSPVVVNSSPNERLRNSLGNEVASPQSAMRKSLEKLPETVENLIDFQQPQKDNFASGGSSPSREVQEILAFNNPSYNPQEYFDNLSKVADDSTFDQVENESKSNEVVWPNIPTMKAIEIQMKEENRRKEQMQLPQEDQETTDANWNKAQIQALNYRITGLENLIREQNSEIQKLHHYFKSQRSNPTPEYDIRTIISNELELAFDKNQAHMIKMLENANKEQKRKDWEQLEVVVTNVMKNLLQKISDSLQEIISREIKTTVLPPVMANFDTLLHQLDIHYSQKINTIDQLLKTNISKLVSSKAVTESLSMSIISVIKPSLEECYKDMISTTLIPSWEKVCNSMFLQIHNTFTQGTKEYTSSVESYMDRQRRVQDKGKDLIAQMQTVSESMKNNTEKLSSHLSTEIQRQFNLAFNNMQEALKHTIAEHVKEQVKIGFKLHASVLEDSVVNAVRSRAVTPSPHVIDTQVQLAQIQALLAKGNIDVAFQQALSASASASDLSLVLHVCEKVNPLEVFNQGTCLLQQHVLLSLVQQLGADLSHHTDIKLRYLEEAILNLDPKNSVTREHLPVVLRELSRQLAQFIANNPTNKHTKNMRMLQMAIQSVLKA</sequence>
<organism evidence="1 2">
    <name type="scientific">Holotrichia oblita</name>
    <name type="common">Chafer beetle</name>
    <dbReference type="NCBI Taxonomy" id="644536"/>
    <lineage>
        <taxon>Eukaryota</taxon>
        <taxon>Metazoa</taxon>
        <taxon>Ecdysozoa</taxon>
        <taxon>Arthropoda</taxon>
        <taxon>Hexapoda</taxon>
        <taxon>Insecta</taxon>
        <taxon>Pterygota</taxon>
        <taxon>Neoptera</taxon>
        <taxon>Endopterygota</taxon>
        <taxon>Coleoptera</taxon>
        <taxon>Polyphaga</taxon>
        <taxon>Scarabaeiformia</taxon>
        <taxon>Scarabaeidae</taxon>
        <taxon>Melolonthinae</taxon>
        <taxon>Holotrichia</taxon>
    </lineage>
</organism>
<name>A0ACB9TG70_HOLOL</name>
<dbReference type="Proteomes" id="UP001056778">
    <property type="component" value="Chromosome 3"/>
</dbReference>
<reference evidence="1" key="1">
    <citation type="submission" date="2022-04" db="EMBL/GenBank/DDBJ databases">
        <title>Chromosome-scale genome assembly of Holotrichia oblita Faldermann.</title>
        <authorList>
            <person name="Rongchong L."/>
        </authorList>
    </citation>
    <scope>NUCLEOTIDE SEQUENCE</scope>
    <source>
        <strain evidence="1">81SQS9</strain>
    </source>
</reference>
<comment type="caution">
    <text evidence="1">The sequence shown here is derived from an EMBL/GenBank/DDBJ whole genome shotgun (WGS) entry which is preliminary data.</text>
</comment>
<keyword evidence="2" id="KW-1185">Reference proteome</keyword>